<gene>
    <name evidence="2" type="ORF">F1649_21540</name>
</gene>
<protein>
    <recommendedName>
        <fullName evidence="4">Copper resistance protein NlpE</fullName>
    </recommendedName>
</protein>
<evidence type="ECO:0008006" key="4">
    <source>
        <dbReference type="Google" id="ProtNLM"/>
    </source>
</evidence>
<feature type="chain" id="PRO_5024424422" description="Copper resistance protein NlpE" evidence="1">
    <location>
        <begin position="20"/>
        <end position="114"/>
    </location>
</feature>
<dbReference type="Proteomes" id="UP000322918">
    <property type="component" value="Unassembled WGS sequence"/>
</dbReference>
<dbReference type="EMBL" id="VWNE01000053">
    <property type="protein sequence ID" value="KAA8475454.1"/>
    <property type="molecule type" value="Genomic_DNA"/>
</dbReference>
<sequence length="114" mass="12403">MKKLILTAAFAAFSLVAFQACNNSGSSSAEVENTDVVPSGTYNGTADKVDPDEKEVYVKTSDGKMLELYFTEQTKLTQNGQTATFDALKEGQNLEVTVEKKGNRLEPMAVNIMQ</sequence>
<comment type="caution">
    <text evidence="2">The sequence shown here is derived from an EMBL/GenBank/DDBJ whole genome shotgun (WGS) entry which is preliminary data.</text>
</comment>
<reference evidence="2 3" key="1">
    <citation type="submission" date="2019-09" db="EMBL/GenBank/DDBJ databases">
        <title>Pararcticibacter amylolyticus gen. nov., sp. nov., isolated from a rottenly hemp rope, and reclassification of Pedobacter tournemirensis as Pararcticibacter tournemirensis comb. nov.</title>
        <authorList>
            <person name="Cai Y."/>
        </authorList>
    </citation>
    <scope>NUCLEOTIDE SEQUENCE [LARGE SCALE GENOMIC DNA]</scope>
    <source>
        <strain evidence="2 3">TF5-37.2-LB10</strain>
    </source>
</reference>
<evidence type="ECO:0000313" key="2">
    <source>
        <dbReference type="EMBL" id="KAA8475454.1"/>
    </source>
</evidence>
<dbReference type="AlphaFoldDB" id="A0A5M9GRN3"/>
<keyword evidence="1" id="KW-0732">Signal</keyword>
<name>A0A5M9GRN3_9SPHI</name>
<dbReference type="RefSeq" id="WP_141815809.1">
    <property type="nucleotide sequence ID" value="NZ_VFPL01000001.1"/>
</dbReference>
<dbReference type="OrthoDB" id="839085at2"/>
<accession>A0A5M9GRN3</accession>
<keyword evidence="3" id="KW-1185">Reference proteome</keyword>
<evidence type="ECO:0000313" key="3">
    <source>
        <dbReference type="Proteomes" id="UP000322918"/>
    </source>
</evidence>
<feature type="signal peptide" evidence="1">
    <location>
        <begin position="1"/>
        <end position="19"/>
    </location>
</feature>
<proteinExistence type="predicted"/>
<dbReference type="PROSITE" id="PS51257">
    <property type="entry name" value="PROKAR_LIPOPROTEIN"/>
    <property type="match status" value="1"/>
</dbReference>
<organism evidence="2 3">
    <name type="scientific">Arcticibacter tournemirensis</name>
    <dbReference type="NCBI Taxonomy" id="699437"/>
    <lineage>
        <taxon>Bacteria</taxon>
        <taxon>Pseudomonadati</taxon>
        <taxon>Bacteroidota</taxon>
        <taxon>Sphingobacteriia</taxon>
        <taxon>Sphingobacteriales</taxon>
        <taxon>Sphingobacteriaceae</taxon>
        <taxon>Arcticibacter</taxon>
    </lineage>
</organism>
<evidence type="ECO:0000256" key="1">
    <source>
        <dbReference type="SAM" id="SignalP"/>
    </source>
</evidence>